<name>A0ABZ0SBB8_9GAMM</name>
<evidence type="ECO:0000313" key="2">
    <source>
        <dbReference type="Proteomes" id="UP001432180"/>
    </source>
</evidence>
<dbReference type="Proteomes" id="UP001432180">
    <property type="component" value="Chromosome"/>
</dbReference>
<reference evidence="1 2" key="1">
    <citation type="journal article" date="2023" name="Microorganisms">
        <title>Thiorhodovibrio frisius and Trv. litoralis spp. nov., Two Novel Members from a Clade of Fastidious Purple Sulfur Bacteria That Exhibit Unique Red-Shifted Light-Harvesting Capabilities.</title>
        <authorList>
            <person name="Methner A."/>
            <person name="Kuzyk S.B."/>
            <person name="Petersen J."/>
            <person name="Bauer S."/>
            <person name="Brinkmann H."/>
            <person name="Sichau K."/>
            <person name="Wanner G."/>
            <person name="Wolf J."/>
            <person name="Neumann-Schaal M."/>
            <person name="Henke P."/>
            <person name="Tank M."/>
            <person name="Sproer C."/>
            <person name="Bunk B."/>
            <person name="Overmann J."/>
        </authorList>
    </citation>
    <scope>NUCLEOTIDE SEQUENCE [LARGE SCALE GENOMIC DNA]</scope>
    <source>
        <strain evidence="1 2">DSM 6702</strain>
    </source>
</reference>
<organism evidence="1 2">
    <name type="scientific">Thiorhodovibrio winogradskyi</name>
    <dbReference type="NCBI Taxonomy" id="77007"/>
    <lineage>
        <taxon>Bacteria</taxon>
        <taxon>Pseudomonadati</taxon>
        <taxon>Pseudomonadota</taxon>
        <taxon>Gammaproteobacteria</taxon>
        <taxon>Chromatiales</taxon>
        <taxon>Chromatiaceae</taxon>
        <taxon>Thiorhodovibrio</taxon>
    </lineage>
</organism>
<sequence length="148" mass="16334">MALPLILGLLGFASISDAEKPPAPTRLTLVCVEQPARQVTFDGEGQVKYTEIAPEHQDPVTLTLIKIAPGEDYEIEPARIESSADWLNRTRALWSRGNQVAADNGRLRIDLVKNRLFITEAKTDGNADFRRFDCEDVATDSPDSHGSE</sequence>
<keyword evidence="2" id="KW-1185">Reference proteome</keyword>
<dbReference type="EMBL" id="CP121472">
    <property type="protein sequence ID" value="WPL17814.1"/>
    <property type="molecule type" value="Genomic_DNA"/>
</dbReference>
<evidence type="ECO:0000313" key="1">
    <source>
        <dbReference type="EMBL" id="WPL17814.1"/>
    </source>
</evidence>
<gene>
    <name evidence="1" type="ORF">Thiowin_02856</name>
</gene>
<protein>
    <submittedName>
        <fullName evidence="1">Uncharacterized protein</fullName>
    </submittedName>
</protein>
<accession>A0ABZ0SBB8</accession>
<dbReference type="RefSeq" id="WP_328983614.1">
    <property type="nucleotide sequence ID" value="NZ_CP121472.1"/>
</dbReference>
<proteinExistence type="predicted"/>